<comment type="similarity">
    <text evidence="9">Belongs to the peptidase M15D family.</text>
</comment>
<keyword evidence="6 9" id="KW-0224">Dipeptidase</keyword>
<dbReference type="SUPFAM" id="SSF55166">
    <property type="entry name" value="Hedgehog/DD-peptidase"/>
    <property type="match status" value="1"/>
</dbReference>
<comment type="cofactor">
    <cofactor evidence="9">
        <name>Zn(2+)</name>
        <dbReference type="ChEBI" id="CHEBI:29105"/>
    </cofactor>
    <text evidence="9">Binds 1 zinc ion per subunit.</text>
</comment>
<dbReference type="Proteomes" id="UP000054662">
    <property type="component" value="Unassembled WGS sequence"/>
</dbReference>
<evidence type="ECO:0000256" key="3">
    <source>
        <dbReference type="ARBA" id="ARBA00022723"/>
    </source>
</evidence>
<protein>
    <recommendedName>
        <fullName evidence="9">D-alanyl-D-alanine dipeptidase</fullName>
        <shortName evidence="9">D-Ala-D-Ala dipeptidase</shortName>
        <ecNumber evidence="9">3.4.13.22</ecNumber>
    </recommendedName>
</protein>
<comment type="caution">
    <text evidence="10">The sequence shown here is derived from an EMBL/GenBank/DDBJ whole genome shotgun (WGS) entry which is preliminary data.</text>
</comment>
<dbReference type="GO" id="GO:0071555">
    <property type="term" value="P:cell wall organization"/>
    <property type="evidence" value="ECO:0007669"/>
    <property type="project" value="UniProtKB-KW"/>
</dbReference>
<evidence type="ECO:0000256" key="9">
    <source>
        <dbReference type="HAMAP-Rule" id="MF_01924"/>
    </source>
</evidence>
<evidence type="ECO:0000313" key="11">
    <source>
        <dbReference type="Proteomes" id="UP000054662"/>
    </source>
</evidence>
<keyword evidence="2 9" id="KW-0645">Protease</keyword>
<evidence type="ECO:0000256" key="4">
    <source>
        <dbReference type="ARBA" id="ARBA00022801"/>
    </source>
</evidence>
<evidence type="ECO:0000256" key="7">
    <source>
        <dbReference type="ARBA" id="ARBA00023049"/>
    </source>
</evidence>
<dbReference type="Gene3D" id="3.30.1380.10">
    <property type="match status" value="1"/>
</dbReference>
<dbReference type="GO" id="GO:0008237">
    <property type="term" value="F:metallopeptidase activity"/>
    <property type="evidence" value="ECO:0007669"/>
    <property type="project" value="UniProtKB-KW"/>
</dbReference>
<comment type="catalytic activity">
    <reaction evidence="1 9">
        <text>D-alanyl-D-alanine + H2O = 2 D-alanine</text>
        <dbReference type="Rhea" id="RHEA:20661"/>
        <dbReference type="ChEBI" id="CHEBI:15377"/>
        <dbReference type="ChEBI" id="CHEBI:57416"/>
        <dbReference type="ChEBI" id="CHEBI:57822"/>
        <dbReference type="EC" id="3.4.13.22"/>
    </reaction>
</comment>
<keyword evidence="11" id="KW-1185">Reference proteome</keyword>
<dbReference type="InterPro" id="IPR000755">
    <property type="entry name" value="A_A_dipeptidase"/>
</dbReference>
<dbReference type="PANTHER" id="PTHR43126">
    <property type="entry name" value="D-ALANYL-D-ALANINE DIPEPTIDASE"/>
    <property type="match status" value="1"/>
</dbReference>
<dbReference type="GO" id="GO:0160237">
    <property type="term" value="F:D-Ala-D-Ala dipeptidase activity"/>
    <property type="evidence" value="ECO:0007669"/>
    <property type="project" value="UniProtKB-EC"/>
</dbReference>
<keyword evidence="4 9" id="KW-0378">Hydrolase</keyword>
<dbReference type="InterPro" id="IPR009045">
    <property type="entry name" value="Zn_M74/Hedgehog-like"/>
</dbReference>
<keyword evidence="7 9" id="KW-0482">Metalloprotease</keyword>
<dbReference type="Pfam" id="PF01427">
    <property type="entry name" value="Peptidase_M15"/>
    <property type="match status" value="1"/>
</dbReference>
<name>A0A0W1A9E2_9GAMM</name>
<proteinExistence type="inferred from homology"/>
<sequence>MIITEFSDNDFEAVEFQNNKHPRIKIDPMYFKLGFSPFSQIFGRNAILTKLIQALEFLPEQYGFVVWDVYRPREVQEKLFNWMREEIRSKYPDLTNEENYTQTQKYMSAPSKIGDEYCPPHLSGGAIDLTLYDITNGNELEMGTAFDDCSTKAHSNYYDIKENLLPEEINIKKSRTILRTAMKKVGFTIYQYEWWHFDMGNIFWSRNVQKPACFGPLFGDNEWPNEIIEIKL</sequence>
<evidence type="ECO:0000256" key="1">
    <source>
        <dbReference type="ARBA" id="ARBA00001362"/>
    </source>
</evidence>
<feature type="site" description="Transition state stabilizer" evidence="9">
    <location>
        <position position="71"/>
    </location>
</feature>
<feature type="binding site" evidence="9">
    <location>
        <position position="128"/>
    </location>
    <ligand>
        <name>Zn(2+)</name>
        <dbReference type="ChEBI" id="CHEBI:29105"/>
        <note>catalytic</note>
    </ligand>
</feature>
<evidence type="ECO:0000256" key="6">
    <source>
        <dbReference type="ARBA" id="ARBA00022997"/>
    </source>
</evidence>
<gene>
    <name evidence="9" type="primary">ddpX</name>
    <name evidence="10" type="ORF">Lwor_1860</name>
</gene>
<keyword evidence="8" id="KW-0961">Cell wall biogenesis/degradation</keyword>
<evidence type="ECO:0000256" key="2">
    <source>
        <dbReference type="ARBA" id="ARBA00022670"/>
    </source>
</evidence>
<dbReference type="GO" id="GO:0006508">
    <property type="term" value="P:proteolysis"/>
    <property type="evidence" value="ECO:0007669"/>
    <property type="project" value="UniProtKB-KW"/>
</dbReference>
<dbReference type="EMBL" id="LNZC01000022">
    <property type="protein sequence ID" value="KTD77978.1"/>
    <property type="molecule type" value="Genomic_DNA"/>
</dbReference>
<reference evidence="10 11" key="1">
    <citation type="submission" date="2015-11" db="EMBL/GenBank/DDBJ databases">
        <title>Genomic analysis of 38 Legionella species identifies large and diverse effector repertoires.</title>
        <authorList>
            <person name="Burstein D."/>
            <person name="Amaro F."/>
            <person name="Zusman T."/>
            <person name="Lifshitz Z."/>
            <person name="Cohen O."/>
            <person name="Gilbert J.A."/>
            <person name="Pupko T."/>
            <person name="Shuman H.A."/>
            <person name="Segal G."/>
        </authorList>
    </citation>
    <scope>NUCLEOTIDE SEQUENCE [LARGE SCALE GENOMIC DNA]</scope>
    <source>
        <strain evidence="10 11">ATCC 49508</strain>
    </source>
</reference>
<comment type="function">
    <text evidence="9">Catalyzes hydrolysis of the D-alanyl-D-alanine dipeptide.</text>
</comment>
<feature type="binding site" evidence="9">
    <location>
        <position position="121"/>
    </location>
    <ligand>
        <name>Zn(2+)</name>
        <dbReference type="ChEBI" id="CHEBI:29105"/>
        <note>catalytic</note>
    </ligand>
</feature>
<accession>A0A0W1A9E2</accession>
<keyword evidence="3 9" id="KW-0479">Metal-binding</keyword>
<dbReference type="RefSeq" id="WP_058493640.1">
    <property type="nucleotide sequence ID" value="NZ_CBCRUR010000015.1"/>
</dbReference>
<evidence type="ECO:0000313" key="10">
    <source>
        <dbReference type="EMBL" id="KTD77978.1"/>
    </source>
</evidence>
<dbReference type="EC" id="3.4.13.22" evidence="9"/>
<dbReference type="GO" id="GO:0008270">
    <property type="term" value="F:zinc ion binding"/>
    <property type="evidence" value="ECO:0007669"/>
    <property type="project" value="UniProtKB-UniRule"/>
</dbReference>
<feature type="binding site" evidence="9">
    <location>
        <position position="196"/>
    </location>
    <ligand>
        <name>Zn(2+)</name>
        <dbReference type="ChEBI" id="CHEBI:29105"/>
        <note>catalytic</note>
    </ligand>
</feature>
<dbReference type="STRING" id="45076.Lwor_1860"/>
<keyword evidence="5 9" id="KW-0862">Zinc</keyword>
<dbReference type="HAMAP" id="MF_01924">
    <property type="entry name" value="A_A_dipeptidase"/>
    <property type="match status" value="1"/>
</dbReference>
<evidence type="ECO:0000256" key="5">
    <source>
        <dbReference type="ARBA" id="ARBA00022833"/>
    </source>
</evidence>
<dbReference type="AlphaFoldDB" id="A0A0W1A9E2"/>
<dbReference type="PATRIC" id="fig|45076.6.peg.2023"/>
<evidence type="ECO:0000256" key="8">
    <source>
        <dbReference type="ARBA" id="ARBA00023316"/>
    </source>
</evidence>
<organism evidence="10 11">
    <name type="scientific">Legionella worsleiensis</name>
    <dbReference type="NCBI Taxonomy" id="45076"/>
    <lineage>
        <taxon>Bacteria</taxon>
        <taxon>Pseudomonadati</taxon>
        <taxon>Pseudomonadota</taxon>
        <taxon>Gammaproteobacteria</taxon>
        <taxon>Legionellales</taxon>
        <taxon>Legionellaceae</taxon>
        <taxon>Legionella</taxon>
    </lineage>
</organism>
<feature type="active site" description="Proton donor/acceptor" evidence="9">
    <location>
        <position position="193"/>
    </location>
</feature>